<name>A0A6J5R2X7_9CAUD</name>
<sequence>MEILTPPVQKWLNVIHAYDNEFKKWEGRTKKIIRRYRDDERQATVGDQTAKFNILWSNVQTLIPAVYAKMPKASVSRRFSDNDPVGRVASLLIERALDYEIEHYPDFRATMKNSVEDRFLGGRGVAWVRYDPHIKTQDMPEDGFQVTEDIDEPNENDPNNLMAGTEGAPEEIEYECAPTDYVHWKDFGHSQARTWEEVTSVWRWVYMTRNALIERFGEELGRKIPTDSSPDSAQKYGSGSTKTNDRAKICELWDKESGQVYWLHESFPDLLDQRDDPLELEGFFPCAKPLYATTTTDSLIPIPDFTLYQDQANELDILTDRIDGLVKALRVRGLYDASQPALQRLLTEGDNNTLIPVDKWMAFSEKGGLKGSIDLLPIDSLAATLIQCYQAQAQIKGQIYEITGISDIIRGQSAASETATAQQIKGQYAGLRLRAMQEGVAMFATELLRLKAQIICTKFQPETVLAYAAAGQMSDADKQLIPQALQLISNSPLRNFRIEVDADSLIQLDEAQSKQERVEFLNAFSNFLREAIPAGQATPELAPMLLEMIKFGVAGFKQARTIEGTIDVALQQLTQKSAQNAQNPQPSPEEMKIKAEQQSQQLKAQTDTQIQQARAQADIQIAQMKAEIDAQLENQRQQHEISFKMQENAAKEAFDKWKAELDAATKIMVARIAANPGIDVAVIDAEEAAKNTIIETLSGQVQHHANLLSDMHNNVAAMHDHAMQTGADMTRRVEEAARAATAPKRIIRGPDGRAIGVETVQ</sequence>
<gene>
    <name evidence="2" type="ORF">UFOVP1166_13</name>
</gene>
<accession>A0A6J5R2X7</accession>
<organism evidence="2">
    <name type="scientific">uncultured Caudovirales phage</name>
    <dbReference type="NCBI Taxonomy" id="2100421"/>
    <lineage>
        <taxon>Viruses</taxon>
        <taxon>Duplodnaviria</taxon>
        <taxon>Heunggongvirae</taxon>
        <taxon>Uroviricota</taxon>
        <taxon>Caudoviricetes</taxon>
        <taxon>Peduoviridae</taxon>
        <taxon>Maltschvirus</taxon>
        <taxon>Maltschvirus maltsch</taxon>
    </lineage>
</organism>
<evidence type="ECO:0000313" key="2">
    <source>
        <dbReference type="EMBL" id="CAB4187911.1"/>
    </source>
</evidence>
<proteinExistence type="predicted"/>
<dbReference type="EMBL" id="LR797117">
    <property type="protein sequence ID" value="CAB4187911.1"/>
    <property type="molecule type" value="Genomic_DNA"/>
</dbReference>
<protein>
    <submittedName>
        <fullName evidence="2">Uncharacterized protein</fullName>
    </submittedName>
</protein>
<feature type="compositionally biased region" description="Polar residues" evidence="1">
    <location>
        <begin position="226"/>
        <end position="242"/>
    </location>
</feature>
<feature type="region of interest" description="Disordered" evidence="1">
    <location>
        <begin position="223"/>
        <end position="242"/>
    </location>
</feature>
<feature type="region of interest" description="Disordered" evidence="1">
    <location>
        <begin position="577"/>
        <end position="609"/>
    </location>
</feature>
<evidence type="ECO:0000256" key="1">
    <source>
        <dbReference type="SAM" id="MobiDB-lite"/>
    </source>
</evidence>
<reference evidence="2" key="1">
    <citation type="submission" date="2020-05" db="EMBL/GenBank/DDBJ databases">
        <authorList>
            <person name="Chiriac C."/>
            <person name="Salcher M."/>
            <person name="Ghai R."/>
            <person name="Kavagutti S V."/>
        </authorList>
    </citation>
    <scope>NUCLEOTIDE SEQUENCE</scope>
</reference>